<dbReference type="Pfam" id="PF00668">
    <property type="entry name" value="Condensation"/>
    <property type="match status" value="1"/>
</dbReference>
<reference evidence="5 6" key="1">
    <citation type="submission" date="2020-08" db="EMBL/GenBank/DDBJ databases">
        <authorList>
            <person name="Xu S."/>
            <person name="Li A."/>
        </authorList>
    </citation>
    <scope>NUCLEOTIDE SEQUENCE [LARGE SCALE GENOMIC DNA]</scope>
    <source>
        <strain evidence="5 6">119BY6-57</strain>
    </source>
</reference>
<dbReference type="RefSeq" id="WP_246373349.1">
    <property type="nucleotide sequence ID" value="NZ_JACHTF010000042.1"/>
</dbReference>
<evidence type="ECO:0000313" key="6">
    <source>
        <dbReference type="Proteomes" id="UP000523196"/>
    </source>
</evidence>
<comment type="caution">
    <text evidence="5">The sequence shown here is derived from an EMBL/GenBank/DDBJ whole genome shotgun (WGS) entry which is preliminary data.</text>
</comment>
<dbReference type="AlphaFoldDB" id="A0A7W3Y7E3"/>
<dbReference type="PROSITE" id="PS50075">
    <property type="entry name" value="CARRIER"/>
    <property type="match status" value="1"/>
</dbReference>
<feature type="non-terminal residue" evidence="5">
    <location>
        <position position="384"/>
    </location>
</feature>
<dbReference type="Gene3D" id="3.30.300.30">
    <property type="match status" value="1"/>
</dbReference>
<dbReference type="PANTHER" id="PTHR45398:SF1">
    <property type="entry name" value="ENZYME, PUTATIVE (JCVI)-RELATED"/>
    <property type="match status" value="1"/>
</dbReference>
<keyword evidence="3" id="KW-0597">Phosphoprotein</keyword>
<dbReference type="SUPFAM" id="SSF52777">
    <property type="entry name" value="CoA-dependent acyltransferases"/>
    <property type="match status" value="1"/>
</dbReference>
<name>A0A7W3Y7E3_9GAMM</name>
<feature type="non-terminal residue" evidence="5">
    <location>
        <position position="1"/>
    </location>
</feature>
<dbReference type="GO" id="GO:0031177">
    <property type="term" value="F:phosphopantetheine binding"/>
    <property type="evidence" value="ECO:0007669"/>
    <property type="project" value="InterPro"/>
</dbReference>
<dbReference type="InterPro" id="IPR020806">
    <property type="entry name" value="PKS_PP-bd"/>
</dbReference>
<dbReference type="SUPFAM" id="SSF56801">
    <property type="entry name" value="Acetyl-CoA synthetase-like"/>
    <property type="match status" value="1"/>
</dbReference>
<proteinExistence type="predicted"/>
<dbReference type="Pfam" id="PF00550">
    <property type="entry name" value="PP-binding"/>
    <property type="match status" value="1"/>
</dbReference>
<evidence type="ECO:0000256" key="1">
    <source>
        <dbReference type="ARBA" id="ARBA00001957"/>
    </source>
</evidence>
<gene>
    <name evidence="5" type="ORF">H4F98_16610</name>
</gene>
<protein>
    <submittedName>
        <fullName evidence="5">Non-ribosomal peptide synthetase</fullName>
    </submittedName>
</protein>
<dbReference type="InterPro" id="IPR001242">
    <property type="entry name" value="Condensation_dom"/>
</dbReference>
<dbReference type="PANTHER" id="PTHR45398">
    <property type="match status" value="1"/>
</dbReference>
<dbReference type="SUPFAM" id="SSF47336">
    <property type="entry name" value="ACP-like"/>
    <property type="match status" value="1"/>
</dbReference>
<evidence type="ECO:0000256" key="2">
    <source>
        <dbReference type="ARBA" id="ARBA00022450"/>
    </source>
</evidence>
<dbReference type="PROSITE" id="PS00012">
    <property type="entry name" value="PHOSPHOPANTETHEINE"/>
    <property type="match status" value="1"/>
</dbReference>
<evidence type="ECO:0000313" key="5">
    <source>
        <dbReference type="EMBL" id="MBB1062192.1"/>
    </source>
</evidence>
<organism evidence="5 6">
    <name type="scientific">Marilutibacter spongiae</name>
    <dbReference type="NCBI Taxonomy" id="2025720"/>
    <lineage>
        <taxon>Bacteria</taxon>
        <taxon>Pseudomonadati</taxon>
        <taxon>Pseudomonadota</taxon>
        <taxon>Gammaproteobacteria</taxon>
        <taxon>Lysobacterales</taxon>
        <taxon>Lysobacteraceae</taxon>
        <taxon>Marilutibacter</taxon>
    </lineage>
</organism>
<evidence type="ECO:0000259" key="4">
    <source>
        <dbReference type="PROSITE" id="PS50075"/>
    </source>
</evidence>
<dbReference type="InterPro" id="IPR009081">
    <property type="entry name" value="PP-bd_ACP"/>
</dbReference>
<dbReference type="Gene3D" id="1.10.1200.10">
    <property type="entry name" value="ACP-like"/>
    <property type="match status" value="1"/>
</dbReference>
<dbReference type="InterPro" id="IPR025110">
    <property type="entry name" value="AMP-bd_C"/>
</dbReference>
<comment type="cofactor">
    <cofactor evidence="1">
        <name>pantetheine 4'-phosphate</name>
        <dbReference type="ChEBI" id="CHEBI:47942"/>
    </cofactor>
</comment>
<evidence type="ECO:0000256" key="3">
    <source>
        <dbReference type="ARBA" id="ARBA00022553"/>
    </source>
</evidence>
<accession>A0A7W3Y7E3</accession>
<dbReference type="InterPro" id="IPR036736">
    <property type="entry name" value="ACP-like_sf"/>
</dbReference>
<sequence>GEIEQVLASRPGVRQALVVAHRSDEAPTRLVAYVAVDGGPGDATEVQAALRRDLSERLPAYMVPSSIMVLPGLPLTANGKVDRQRLPAPVYRAAEGGVAPRDATEATLAEVWCSVLRLESVGVHDNFFEIGGDSILSIQVVARANQAGLAISTRQLFEAQTIAELARVAQGATGVQAPQEDIEGAMPLLPIQRAFLEDGDVDRHHFNQSVLLETPAGFELSRLRALVAALYARHDALRLRFEATASGWRAAHAARTAEMVAASCVHERLPGPVSSSAAFIAERCTHWQSAFDLASGPLLRAVWFEGTSPDEGRLLLAVHHAVVDGVSWRILLADLERAHAQQEAGEAIALPAKTSSFRQWGEALAGYAQSPALAAEGAYWQAQA</sequence>
<feature type="domain" description="Carrier" evidence="4">
    <location>
        <begin position="99"/>
        <end position="173"/>
    </location>
</feature>
<dbReference type="InterPro" id="IPR006162">
    <property type="entry name" value="Ppantetheine_attach_site"/>
</dbReference>
<dbReference type="Pfam" id="PF13193">
    <property type="entry name" value="AMP-binding_C"/>
    <property type="match status" value="1"/>
</dbReference>
<keyword evidence="6" id="KW-1185">Reference proteome</keyword>
<keyword evidence="2" id="KW-0596">Phosphopantetheine</keyword>
<dbReference type="InterPro" id="IPR023213">
    <property type="entry name" value="CAT-like_dom_sf"/>
</dbReference>
<dbReference type="EMBL" id="JACHTF010000042">
    <property type="protein sequence ID" value="MBB1062192.1"/>
    <property type="molecule type" value="Genomic_DNA"/>
</dbReference>
<dbReference type="Proteomes" id="UP000523196">
    <property type="component" value="Unassembled WGS sequence"/>
</dbReference>
<dbReference type="SMART" id="SM00823">
    <property type="entry name" value="PKS_PP"/>
    <property type="match status" value="1"/>
</dbReference>
<dbReference type="InterPro" id="IPR045851">
    <property type="entry name" value="AMP-bd_C_sf"/>
</dbReference>
<dbReference type="FunFam" id="1.10.1200.10:FF:000005">
    <property type="entry name" value="Nonribosomal peptide synthetase 1"/>
    <property type="match status" value="1"/>
</dbReference>
<dbReference type="Gene3D" id="3.30.559.10">
    <property type="entry name" value="Chloramphenicol acetyltransferase-like domain"/>
    <property type="match status" value="1"/>
</dbReference>
<dbReference type="GO" id="GO:0003824">
    <property type="term" value="F:catalytic activity"/>
    <property type="evidence" value="ECO:0007669"/>
    <property type="project" value="InterPro"/>
</dbReference>